<dbReference type="PRINTS" id="PR00081">
    <property type="entry name" value="GDHRDH"/>
</dbReference>
<comment type="similarity">
    <text evidence="1 3">Belongs to the short-chain dehydrogenases/reductases (SDR) family.</text>
</comment>
<reference evidence="4" key="1">
    <citation type="submission" date="2007-06" db="EMBL/GenBank/DDBJ databases">
        <title>Complete sequence of Marinomonas sp. MWYL1.</title>
        <authorList>
            <consortium name="US DOE Joint Genome Institute"/>
            <person name="Copeland A."/>
            <person name="Lucas S."/>
            <person name="Lapidus A."/>
            <person name="Barry K."/>
            <person name="Glavina del Rio T."/>
            <person name="Dalin E."/>
            <person name="Tice H."/>
            <person name="Pitluck S."/>
            <person name="Kiss H."/>
            <person name="Brettin T."/>
            <person name="Bruce D."/>
            <person name="Detter J.C."/>
            <person name="Han C."/>
            <person name="Schmutz J."/>
            <person name="Larimer F."/>
            <person name="Land M."/>
            <person name="Hauser L."/>
            <person name="Kyrpides N."/>
            <person name="Kim E."/>
            <person name="Johnston A.W.B."/>
            <person name="Todd J.D."/>
            <person name="Rogers R."/>
            <person name="Wexler M."/>
            <person name="Bond P.L."/>
            <person name="Li Y."/>
            <person name="Richardson P."/>
        </authorList>
    </citation>
    <scope>NUCLEOTIDE SEQUENCE [LARGE SCALE GENOMIC DNA]</scope>
    <source>
        <strain evidence="4">MWYL1</strain>
    </source>
</reference>
<dbReference type="PRINTS" id="PR00080">
    <property type="entry name" value="SDRFAMILY"/>
</dbReference>
<dbReference type="KEGG" id="mmw:Mmwyl1_3831"/>
<dbReference type="HOGENOM" id="CLU_010194_2_1_6"/>
<proteinExistence type="inferred from homology"/>
<dbReference type="PANTHER" id="PTHR44196:SF1">
    <property type="entry name" value="DEHYDROGENASE_REDUCTASE SDR FAMILY MEMBER 7B"/>
    <property type="match status" value="1"/>
</dbReference>
<organism evidence="4">
    <name type="scientific">Marinomonas sp. (strain MWYL1)</name>
    <dbReference type="NCBI Taxonomy" id="400668"/>
    <lineage>
        <taxon>Bacteria</taxon>
        <taxon>Pseudomonadati</taxon>
        <taxon>Pseudomonadota</taxon>
        <taxon>Gammaproteobacteria</taxon>
        <taxon>Oceanospirillales</taxon>
        <taxon>Oceanospirillaceae</taxon>
        <taxon>Marinomonas</taxon>
    </lineage>
</organism>
<protein>
    <submittedName>
        <fullName evidence="4">Short-chain dehydrogenase/reductase SDR</fullName>
    </submittedName>
</protein>
<dbReference type="EMBL" id="CP000749">
    <property type="protein sequence ID" value="ABR72730.1"/>
    <property type="molecule type" value="Genomic_DNA"/>
</dbReference>
<dbReference type="SUPFAM" id="SSF51735">
    <property type="entry name" value="NAD(P)-binding Rossmann-fold domains"/>
    <property type="match status" value="1"/>
</dbReference>
<sequence>MMQWQQQTCLLTGATGGIGQAIAKALANKGVSLILQGRSESRLQQLSDSLPGEHKILVADITTIQGREKICRMAELNAISMLINNAGVGQFSLLEETEETVIVDTLEINLLAPILLIQELLPLLQKADQQQPAPSYVINVGSAFGSIGFAGQSIYCASKFGLRGFTEALFRELADTNVHVSYFAPRATATSINSDQAMAMNKALGNSVDSPESVANALIQQLEKGHARLFVGFPEKLFVKINGAFPHIVDKALFKKLPIIKRFLRREKDVEQTAQEVLS</sequence>
<accession>A6W201</accession>
<dbReference type="OrthoDB" id="7301144at2"/>
<dbReference type="eggNOG" id="COG0300">
    <property type="taxonomic scope" value="Bacteria"/>
</dbReference>
<evidence type="ECO:0000313" key="4">
    <source>
        <dbReference type="EMBL" id="ABR72730.1"/>
    </source>
</evidence>
<keyword evidence="2" id="KW-0560">Oxidoreductase</keyword>
<dbReference type="GO" id="GO:0016491">
    <property type="term" value="F:oxidoreductase activity"/>
    <property type="evidence" value="ECO:0007669"/>
    <property type="project" value="UniProtKB-KW"/>
</dbReference>
<dbReference type="Gene3D" id="3.40.50.720">
    <property type="entry name" value="NAD(P)-binding Rossmann-like Domain"/>
    <property type="match status" value="1"/>
</dbReference>
<dbReference type="NCBIfam" id="NF006565">
    <property type="entry name" value="PRK09072.1"/>
    <property type="match status" value="1"/>
</dbReference>
<dbReference type="InterPro" id="IPR002347">
    <property type="entry name" value="SDR_fam"/>
</dbReference>
<dbReference type="STRING" id="400668.Mmwyl1_3831"/>
<dbReference type="CDD" id="cd05233">
    <property type="entry name" value="SDR_c"/>
    <property type="match status" value="1"/>
</dbReference>
<gene>
    <name evidence="4" type="ordered locus">Mmwyl1_3831</name>
</gene>
<name>A6W201_MARMS</name>
<dbReference type="AlphaFoldDB" id="A6W201"/>
<dbReference type="Pfam" id="PF00106">
    <property type="entry name" value="adh_short"/>
    <property type="match status" value="1"/>
</dbReference>
<dbReference type="GO" id="GO:0016020">
    <property type="term" value="C:membrane"/>
    <property type="evidence" value="ECO:0007669"/>
    <property type="project" value="TreeGrafter"/>
</dbReference>
<dbReference type="PANTHER" id="PTHR44196">
    <property type="entry name" value="DEHYDROGENASE/REDUCTASE SDR FAMILY MEMBER 7B"/>
    <property type="match status" value="1"/>
</dbReference>
<evidence type="ECO:0000256" key="2">
    <source>
        <dbReference type="ARBA" id="ARBA00023002"/>
    </source>
</evidence>
<dbReference type="InterPro" id="IPR036291">
    <property type="entry name" value="NAD(P)-bd_dom_sf"/>
</dbReference>
<evidence type="ECO:0000256" key="3">
    <source>
        <dbReference type="RuleBase" id="RU000363"/>
    </source>
</evidence>
<evidence type="ECO:0000256" key="1">
    <source>
        <dbReference type="ARBA" id="ARBA00006484"/>
    </source>
</evidence>